<dbReference type="Proteomes" id="UP000789572">
    <property type="component" value="Unassembled WGS sequence"/>
</dbReference>
<gene>
    <name evidence="2" type="ORF">POCULU_LOCUS674</name>
</gene>
<keyword evidence="3" id="KW-1185">Reference proteome</keyword>
<protein>
    <submittedName>
        <fullName evidence="2">8733_t:CDS:1</fullName>
    </submittedName>
</protein>
<sequence>MSRWFWLLSYGLDLFSWRKMQHTLHQSRYTLRGSGGSGSGGSGGFGGGSSGGSSSGSGSGVIEASRITGNEVLLTGDTVTILNALLVGSPIALGTSQQKFRSDRFKLKGRDDLQITERNSSVKRCSIEMKSLNSLDAGSWRKRMPQILGPLDDLGEKSEGELSIYKTGPYNSRDLLLLRVLRHVFNHIISTPTTLSASGENQDNIDDRSERDEDLSDTNYSENAECEEHTINNKLHRLPDHSLWIDKIIGWIDQQTA</sequence>
<evidence type="ECO:0000313" key="3">
    <source>
        <dbReference type="Proteomes" id="UP000789572"/>
    </source>
</evidence>
<dbReference type="EMBL" id="CAJVPJ010000038">
    <property type="protein sequence ID" value="CAG8463338.1"/>
    <property type="molecule type" value="Genomic_DNA"/>
</dbReference>
<accession>A0A9N8VUZ1</accession>
<name>A0A9N8VUZ1_9GLOM</name>
<dbReference type="OrthoDB" id="10446143at2759"/>
<proteinExistence type="predicted"/>
<feature type="region of interest" description="Disordered" evidence="1">
    <location>
        <begin position="195"/>
        <end position="223"/>
    </location>
</feature>
<reference evidence="2" key="1">
    <citation type="submission" date="2021-06" db="EMBL/GenBank/DDBJ databases">
        <authorList>
            <person name="Kallberg Y."/>
            <person name="Tangrot J."/>
            <person name="Rosling A."/>
        </authorList>
    </citation>
    <scope>NUCLEOTIDE SEQUENCE</scope>
    <source>
        <strain evidence="2">IA702</strain>
    </source>
</reference>
<evidence type="ECO:0000313" key="2">
    <source>
        <dbReference type="EMBL" id="CAG8463338.1"/>
    </source>
</evidence>
<evidence type="ECO:0000256" key="1">
    <source>
        <dbReference type="SAM" id="MobiDB-lite"/>
    </source>
</evidence>
<comment type="caution">
    <text evidence="2">The sequence shown here is derived from an EMBL/GenBank/DDBJ whole genome shotgun (WGS) entry which is preliminary data.</text>
</comment>
<organism evidence="2 3">
    <name type="scientific">Paraglomus occultum</name>
    <dbReference type="NCBI Taxonomy" id="144539"/>
    <lineage>
        <taxon>Eukaryota</taxon>
        <taxon>Fungi</taxon>
        <taxon>Fungi incertae sedis</taxon>
        <taxon>Mucoromycota</taxon>
        <taxon>Glomeromycotina</taxon>
        <taxon>Glomeromycetes</taxon>
        <taxon>Paraglomerales</taxon>
        <taxon>Paraglomeraceae</taxon>
        <taxon>Paraglomus</taxon>
    </lineage>
</organism>
<feature type="compositionally biased region" description="Gly residues" evidence="1">
    <location>
        <begin position="33"/>
        <end position="59"/>
    </location>
</feature>
<dbReference type="AlphaFoldDB" id="A0A9N8VUZ1"/>
<feature type="region of interest" description="Disordered" evidence="1">
    <location>
        <begin position="31"/>
        <end position="60"/>
    </location>
</feature>